<reference evidence="7 8" key="1">
    <citation type="submission" date="2018-07" db="EMBL/GenBank/DDBJ databases">
        <title>New species, Clostridium PI-S10-A1B.</title>
        <authorList>
            <person name="Krishna G."/>
            <person name="Summeta K."/>
            <person name="Shikha S."/>
            <person name="Prabhu P.B."/>
            <person name="Suresh K."/>
        </authorList>
    </citation>
    <scope>NUCLEOTIDE SEQUENCE [LARGE SCALE GENOMIC DNA]</scope>
    <source>
        <strain evidence="7 8">PI-S10-A1B</strain>
    </source>
</reference>
<comment type="caution">
    <text evidence="7">The sequence shown here is derived from an EMBL/GenBank/DDBJ whole genome shotgun (WGS) entry which is preliminary data.</text>
</comment>
<evidence type="ECO:0000256" key="3">
    <source>
        <dbReference type="ARBA" id="ARBA00022989"/>
    </source>
</evidence>
<dbReference type="EMBL" id="QOHO01000067">
    <property type="protein sequence ID" value="RFZ77133.1"/>
    <property type="molecule type" value="Genomic_DNA"/>
</dbReference>
<evidence type="ECO:0000313" key="8">
    <source>
        <dbReference type="Proteomes" id="UP000260680"/>
    </source>
</evidence>
<reference evidence="6 9" key="2">
    <citation type="journal article" date="2024" name="Int. J. Syst. Evol. Microbiol.">
        <title>Lacrimispora brassicae sp. nov. isolated from fermented cabbage, and proposal of Clostridium indicum Gundawar et al. 2019 and Clostridium methoxybenzovorans Mechichi et al. 1999 as heterotypic synonyms of Lacrimispora amygdalina (Parshina et al. 2003) Haas and Blanchard 2020 and Lacrimispora indolis (McClung and McCoy 1957) Haas and Blanchard 2020, respectively.</title>
        <authorList>
            <person name="Kobayashi H."/>
            <person name="Tanizawa Y."/>
            <person name="Sakamoto M."/>
            <person name="Ohkuma M."/>
            <person name="Tohno M."/>
        </authorList>
    </citation>
    <scope>NUCLEOTIDE SEQUENCE [LARGE SCALE GENOMIC DNA]</scope>
    <source>
        <strain evidence="6 9">DSM 12857</strain>
    </source>
</reference>
<protein>
    <submittedName>
        <fullName evidence="6">Sporulation membrane protein YtaF</fullName>
    </submittedName>
    <submittedName>
        <fullName evidence="7">Sporulation protein</fullName>
    </submittedName>
</protein>
<evidence type="ECO:0000256" key="5">
    <source>
        <dbReference type="SAM" id="Phobius"/>
    </source>
</evidence>
<dbReference type="AlphaFoldDB" id="A0A3E2N7Z8"/>
<dbReference type="RefSeq" id="WP_117418768.1">
    <property type="nucleotide sequence ID" value="NZ_BRPJ01000029.1"/>
</dbReference>
<evidence type="ECO:0000313" key="6">
    <source>
        <dbReference type="EMBL" id="GLB29516.1"/>
    </source>
</evidence>
<keyword evidence="1" id="KW-1003">Cell membrane</keyword>
<dbReference type="Pfam" id="PF02659">
    <property type="entry name" value="Mntp"/>
    <property type="match status" value="1"/>
</dbReference>
<gene>
    <name evidence="7" type="ORF">DS742_20195</name>
    <name evidence="6" type="ORF">LAD12857_14390</name>
</gene>
<name>A0A3E2N7Z8_9FIRM</name>
<feature type="transmembrane region" description="Helical" evidence="5">
    <location>
        <begin position="29"/>
        <end position="51"/>
    </location>
</feature>
<dbReference type="InterPro" id="IPR003810">
    <property type="entry name" value="Mntp/YtaF"/>
</dbReference>
<feature type="transmembrane region" description="Helical" evidence="5">
    <location>
        <begin position="63"/>
        <end position="81"/>
    </location>
</feature>
<keyword evidence="4 5" id="KW-0472">Membrane</keyword>
<dbReference type="PANTHER" id="PTHR35529:SF2">
    <property type="entry name" value="SPORULATION PROTEIN YTAF-RELATED"/>
    <property type="match status" value="1"/>
</dbReference>
<proteinExistence type="predicted"/>
<dbReference type="PANTHER" id="PTHR35529">
    <property type="entry name" value="MANGANESE EFFLUX PUMP MNTP-RELATED"/>
    <property type="match status" value="1"/>
</dbReference>
<sequence>MRNIFILVLALSTDTFVASIAYGANRVGISWIKIIAANVICSGCLGAALLFGNVIDNFVPEAFAKGAGFSCLFFLGVMKLLDYTIKKYINRHVHIHKDLTFSVSGLSIIINIYGNPMAADWDESKTLSWKESVMFSFAMSIDSLVAGALSGFLMINPGFAALAALLVGIAVMYAGLFLGKRLAALKGWDLSWLSGVLFLFLAFSKL</sequence>
<feature type="transmembrane region" description="Helical" evidence="5">
    <location>
        <begin position="159"/>
        <end position="178"/>
    </location>
</feature>
<evidence type="ECO:0000256" key="2">
    <source>
        <dbReference type="ARBA" id="ARBA00022692"/>
    </source>
</evidence>
<keyword evidence="2 5" id="KW-0812">Transmembrane</keyword>
<evidence type="ECO:0000256" key="1">
    <source>
        <dbReference type="ARBA" id="ARBA00022475"/>
    </source>
</evidence>
<dbReference type="EMBL" id="BRPJ01000029">
    <property type="protein sequence ID" value="GLB29516.1"/>
    <property type="molecule type" value="Genomic_DNA"/>
</dbReference>
<keyword evidence="9" id="KW-1185">Reference proteome</keyword>
<dbReference type="OrthoDB" id="1650809at2"/>
<organism evidence="7 8">
    <name type="scientific">Lacrimispora amygdalina</name>
    <dbReference type="NCBI Taxonomy" id="253257"/>
    <lineage>
        <taxon>Bacteria</taxon>
        <taxon>Bacillati</taxon>
        <taxon>Bacillota</taxon>
        <taxon>Clostridia</taxon>
        <taxon>Lachnospirales</taxon>
        <taxon>Lachnospiraceae</taxon>
        <taxon>Lacrimispora</taxon>
    </lineage>
</organism>
<evidence type="ECO:0000313" key="9">
    <source>
        <dbReference type="Proteomes" id="UP001419084"/>
    </source>
</evidence>
<dbReference type="Proteomes" id="UP001419084">
    <property type="component" value="Unassembled WGS sequence"/>
</dbReference>
<dbReference type="Proteomes" id="UP000260680">
    <property type="component" value="Unassembled WGS sequence"/>
</dbReference>
<feature type="transmembrane region" description="Helical" evidence="5">
    <location>
        <begin position="133"/>
        <end position="153"/>
    </location>
</feature>
<evidence type="ECO:0000256" key="4">
    <source>
        <dbReference type="ARBA" id="ARBA00023136"/>
    </source>
</evidence>
<evidence type="ECO:0000313" key="7">
    <source>
        <dbReference type="EMBL" id="RFZ77133.1"/>
    </source>
</evidence>
<keyword evidence="3 5" id="KW-1133">Transmembrane helix</keyword>
<accession>A0A3E2N7Z8</accession>